<gene>
    <name evidence="1" type="ORF">METZ01_LOCUS67274</name>
</gene>
<dbReference type="SUPFAM" id="SSF102588">
    <property type="entry name" value="LmbE-like"/>
    <property type="match status" value="1"/>
</dbReference>
<dbReference type="Gene3D" id="3.40.50.10320">
    <property type="entry name" value="LmbE-like"/>
    <property type="match status" value="1"/>
</dbReference>
<evidence type="ECO:0000313" key="1">
    <source>
        <dbReference type="EMBL" id="SVA14420.1"/>
    </source>
</evidence>
<feature type="non-terminal residue" evidence="1">
    <location>
        <position position="126"/>
    </location>
</feature>
<sequence>MIWRFCVLVLYVWWFALSPVYAQMQVRPVAGQEGHVGLGLLLRKLETVGTFMMATAHPDDENNALLALLSHGEGIRTSLVSATRGDGGQNEIGAELFDALAVLRTEELLAAHRFDGAEQYFTRAVD</sequence>
<name>A0A381TEA3_9ZZZZ</name>
<proteinExistence type="predicted"/>
<dbReference type="EMBL" id="UINC01004451">
    <property type="protein sequence ID" value="SVA14420.1"/>
    <property type="molecule type" value="Genomic_DNA"/>
</dbReference>
<protein>
    <recommendedName>
        <fullName evidence="2">LmbE family protein</fullName>
    </recommendedName>
</protein>
<accession>A0A381TEA3</accession>
<evidence type="ECO:0008006" key="2">
    <source>
        <dbReference type="Google" id="ProtNLM"/>
    </source>
</evidence>
<organism evidence="1">
    <name type="scientific">marine metagenome</name>
    <dbReference type="NCBI Taxonomy" id="408172"/>
    <lineage>
        <taxon>unclassified sequences</taxon>
        <taxon>metagenomes</taxon>
        <taxon>ecological metagenomes</taxon>
    </lineage>
</organism>
<dbReference type="Pfam" id="PF02585">
    <property type="entry name" value="PIG-L"/>
    <property type="match status" value="1"/>
</dbReference>
<dbReference type="AlphaFoldDB" id="A0A381TEA3"/>
<dbReference type="InterPro" id="IPR003737">
    <property type="entry name" value="GlcNAc_PI_deacetylase-related"/>
</dbReference>
<dbReference type="InterPro" id="IPR024078">
    <property type="entry name" value="LmbE-like_dom_sf"/>
</dbReference>
<reference evidence="1" key="1">
    <citation type="submission" date="2018-05" db="EMBL/GenBank/DDBJ databases">
        <authorList>
            <person name="Lanie J.A."/>
            <person name="Ng W.-L."/>
            <person name="Kazmierczak K.M."/>
            <person name="Andrzejewski T.M."/>
            <person name="Davidsen T.M."/>
            <person name="Wayne K.J."/>
            <person name="Tettelin H."/>
            <person name="Glass J.I."/>
            <person name="Rusch D."/>
            <person name="Podicherti R."/>
            <person name="Tsui H.-C.T."/>
            <person name="Winkler M.E."/>
        </authorList>
    </citation>
    <scope>NUCLEOTIDE SEQUENCE</scope>
</reference>